<protein>
    <submittedName>
        <fullName evidence="6">Penicillin amidase</fullName>
    </submittedName>
</protein>
<dbReference type="EMBL" id="QKUF01000001">
    <property type="protein sequence ID" value="PZW36373.1"/>
    <property type="molecule type" value="Genomic_DNA"/>
</dbReference>
<dbReference type="AlphaFoldDB" id="A0A326UUW5"/>
<dbReference type="InterPro" id="IPR014395">
    <property type="entry name" value="Pen/GL7ACA/AHL_acylase"/>
</dbReference>
<feature type="binding site" evidence="5">
    <location>
        <position position="320"/>
    </location>
    <ligand>
        <name>Ca(2+)</name>
        <dbReference type="ChEBI" id="CHEBI:29108"/>
    </ligand>
</feature>
<evidence type="ECO:0000256" key="4">
    <source>
        <dbReference type="PIRSR" id="PIRSR001227-1"/>
    </source>
</evidence>
<dbReference type="PANTHER" id="PTHR34218">
    <property type="entry name" value="PEPTIDASE S45 PENICILLIN AMIDASE"/>
    <property type="match status" value="1"/>
</dbReference>
<gene>
    <name evidence="6" type="ORF">EI42_00547</name>
</gene>
<dbReference type="GO" id="GO:0016811">
    <property type="term" value="F:hydrolase activity, acting on carbon-nitrogen (but not peptide) bonds, in linear amides"/>
    <property type="evidence" value="ECO:0007669"/>
    <property type="project" value="InterPro"/>
</dbReference>
<accession>A0A326UUW5</accession>
<comment type="cofactor">
    <cofactor evidence="5">
        <name>Ca(2+)</name>
        <dbReference type="ChEBI" id="CHEBI:29108"/>
    </cofactor>
    <text evidence="5">Binds 1 Ca(2+) ion per dimer.</text>
</comment>
<evidence type="ECO:0000256" key="1">
    <source>
        <dbReference type="ARBA" id="ARBA00006586"/>
    </source>
</evidence>
<keyword evidence="7" id="KW-1185">Reference proteome</keyword>
<dbReference type="InterPro" id="IPR002692">
    <property type="entry name" value="S45"/>
</dbReference>
<feature type="binding site" evidence="5">
    <location>
        <position position="323"/>
    </location>
    <ligand>
        <name>Ca(2+)</name>
        <dbReference type="ChEBI" id="CHEBI:29108"/>
    </ligand>
</feature>
<dbReference type="Gene3D" id="1.10.1400.10">
    <property type="match status" value="1"/>
</dbReference>
<evidence type="ECO:0000256" key="5">
    <source>
        <dbReference type="PIRSR" id="PIRSR001227-2"/>
    </source>
</evidence>
<dbReference type="Gene3D" id="2.30.120.10">
    <property type="match status" value="1"/>
</dbReference>
<dbReference type="InterPro" id="IPR023343">
    <property type="entry name" value="Penicillin_amidase_dom1"/>
</dbReference>
<evidence type="ECO:0000256" key="2">
    <source>
        <dbReference type="ARBA" id="ARBA00022801"/>
    </source>
</evidence>
<name>A0A326UUW5_THEHA</name>
<dbReference type="InterPro" id="IPR029055">
    <property type="entry name" value="Ntn_hydrolases_N"/>
</dbReference>
<dbReference type="Proteomes" id="UP000248806">
    <property type="component" value="Unassembled WGS sequence"/>
</dbReference>
<dbReference type="InterPro" id="IPR043147">
    <property type="entry name" value="Penicillin_amidase_A-knob"/>
</dbReference>
<keyword evidence="2" id="KW-0378">Hydrolase</keyword>
<dbReference type="InterPro" id="IPR043146">
    <property type="entry name" value="Penicillin_amidase_N_B-knob"/>
</dbReference>
<evidence type="ECO:0000313" key="7">
    <source>
        <dbReference type="Proteomes" id="UP000248806"/>
    </source>
</evidence>
<dbReference type="GO" id="GO:0017000">
    <property type="term" value="P:antibiotic biosynthetic process"/>
    <property type="evidence" value="ECO:0007669"/>
    <property type="project" value="InterPro"/>
</dbReference>
<reference evidence="6 7" key="1">
    <citation type="submission" date="2018-06" db="EMBL/GenBank/DDBJ databases">
        <title>Genomic Encyclopedia of Archaeal and Bacterial Type Strains, Phase II (KMG-II): from individual species to whole genera.</title>
        <authorList>
            <person name="Goeker M."/>
        </authorList>
    </citation>
    <scope>NUCLEOTIDE SEQUENCE [LARGE SCALE GENOMIC DNA]</scope>
    <source>
        <strain evidence="6 7">ATCC BAA-1881</strain>
    </source>
</reference>
<dbReference type="PANTHER" id="PTHR34218:SF4">
    <property type="entry name" value="ACYL-HOMOSERINE LACTONE ACYLASE QUIP"/>
    <property type="match status" value="1"/>
</dbReference>
<sequence>MTSWREKLEQTSDTMLRLASGTMSLLKRQPQTEGTLRLQGLHDSVEIITDQYGIPHVYAKNEADLFFAQGYLHARDRLWQMDFHRRLGSGRLAEIFGATAIEADRFSRRLGLYRDSRRDVATLPSQIKQTLSTYTLGVNAYLIQQKQNLPVEFAILHYRPTLWTVADTLLRCRTIAWMLSSNWESELIRALLIEHLGPEQAARLEGCSDPKHPLILPPGATYQGTPPNVLEQFEQFKQLCGAGLIGGSNNWVVAGSKSETGAPILCNDPHLGQEVPSLWYECHLIAGSFDVIGAGFPGIPGILIGHNRSIAWGVTNVFADVQDLYIEEFSAENPRQYRYQDHWEEATVRREIIQVKDEEAVVEQVRITRHGPVINEDIKMPLAIRWIGQEPCTLPQAVLGLNTARTWDEFREALRYWDTPAQNVVYADTSGNIGYQMAGTVPLRAQKQNVLPVPGWTGAHEWTGVIPFEELPHTLNPEQGFLLTANNRIVDDSYPYYISSNWMNGYRAQRIKQLLHSKEKFSLADMVRIQADTYSIPATEILPFLLRLEPATPQERAAQEILRSWDYTLTPESIGAALYTTFQRKLSWLVFSAAIGNDEALLSRYLGVAHTPLASDNELFSREVPLLIRLLHEQDDAWFARTRIPNGPKTWNAALKAAWHGTIDELRERLGDNILRWHYGAVHKLTFKHILGKHPLLVKLFNRGPYPIGGDGDTINMGATLPDQPEEVISVSTYRMIVDLGNLEQSLSSHAPGQSGLPNSKHFDDLIQQWLQVGHHPMLYERNTITAHAEGVLYLHPR</sequence>
<dbReference type="CDD" id="cd03747">
    <property type="entry name" value="Ntn_PGA_like"/>
    <property type="match status" value="1"/>
</dbReference>
<dbReference type="SUPFAM" id="SSF56235">
    <property type="entry name" value="N-terminal nucleophile aminohydrolases (Ntn hydrolases)"/>
    <property type="match status" value="1"/>
</dbReference>
<feature type="active site" description="Nucleophile" evidence="4">
    <location>
        <position position="248"/>
    </location>
</feature>
<keyword evidence="5" id="KW-0106">Calcium</keyword>
<dbReference type="OrthoDB" id="9759796at2"/>
<feature type="binding site" evidence="5">
    <location>
        <position position="186"/>
    </location>
    <ligand>
        <name>Ca(2+)</name>
        <dbReference type="ChEBI" id="CHEBI:29108"/>
    </ligand>
</feature>
<comment type="caution">
    <text evidence="6">The sequence shown here is derived from an EMBL/GenBank/DDBJ whole genome shotgun (WGS) entry which is preliminary data.</text>
</comment>
<keyword evidence="3" id="KW-0865">Zymogen</keyword>
<dbReference type="GO" id="GO:0046872">
    <property type="term" value="F:metal ion binding"/>
    <property type="evidence" value="ECO:0007669"/>
    <property type="project" value="UniProtKB-KW"/>
</dbReference>
<evidence type="ECO:0000256" key="3">
    <source>
        <dbReference type="ARBA" id="ARBA00023145"/>
    </source>
</evidence>
<evidence type="ECO:0000313" key="6">
    <source>
        <dbReference type="EMBL" id="PZW36373.1"/>
    </source>
</evidence>
<dbReference type="Gene3D" id="1.10.439.10">
    <property type="entry name" value="Penicillin Amidohydrolase, domain 1"/>
    <property type="match status" value="1"/>
</dbReference>
<dbReference type="PIRSF" id="PIRSF001227">
    <property type="entry name" value="Pen_acylase"/>
    <property type="match status" value="1"/>
</dbReference>
<comment type="similarity">
    <text evidence="1">Belongs to the peptidase S45 family.</text>
</comment>
<proteinExistence type="inferred from homology"/>
<organism evidence="6 7">
    <name type="scientific">Thermosporothrix hazakensis</name>
    <dbReference type="NCBI Taxonomy" id="644383"/>
    <lineage>
        <taxon>Bacteria</taxon>
        <taxon>Bacillati</taxon>
        <taxon>Chloroflexota</taxon>
        <taxon>Ktedonobacteria</taxon>
        <taxon>Ktedonobacterales</taxon>
        <taxon>Thermosporotrichaceae</taxon>
        <taxon>Thermosporothrix</taxon>
    </lineage>
</organism>
<dbReference type="Gene3D" id="3.60.20.10">
    <property type="entry name" value="Glutamine Phosphoribosylpyrophosphate, subunit 1, domain 1"/>
    <property type="match status" value="1"/>
</dbReference>
<dbReference type="RefSeq" id="WP_111318559.1">
    <property type="nucleotide sequence ID" value="NZ_BIFX01000001.1"/>
</dbReference>
<dbReference type="Pfam" id="PF01804">
    <property type="entry name" value="Penicil_amidase"/>
    <property type="match status" value="1"/>
</dbReference>
<keyword evidence="5" id="KW-0479">Metal-binding</keyword>